<reference evidence="3 4" key="1">
    <citation type="submission" date="2019-07" db="EMBL/GenBank/DDBJ databases">
        <title>Qingshengfaniella alkalisoli gen. nov., sp. nov., isolated from saline soil.</title>
        <authorList>
            <person name="Xu L."/>
            <person name="Huang X.-X."/>
            <person name="Sun J.-Q."/>
        </authorList>
    </citation>
    <scope>NUCLEOTIDE SEQUENCE [LARGE SCALE GENOMIC DNA]</scope>
    <source>
        <strain evidence="3 4">DSM 27279</strain>
    </source>
</reference>
<keyword evidence="4" id="KW-1185">Reference proteome</keyword>
<comment type="caution">
    <text evidence="3">The sequence shown here is derived from an EMBL/GenBank/DDBJ whole genome shotgun (WGS) entry which is preliminary data.</text>
</comment>
<feature type="transmembrane region" description="Helical" evidence="1">
    <location>
        <begin position="193"/>
        <end position="212"/>
    </location>
</feature>
<sequence>MAQARVIRFRDEFRDFLRFVKRPTPGPRLPRAAMPALAADWVGSIRIGRLLRWVLVLWLVNLAVLGPVAAAVASMSGASHRLDPTQLPLMLALVWAPIVEELMFRFGLRRPGAALWLLPAFVLIVIYGRSPWLGSLLAALLALTAWPRLPGVRWRLRTWRRYRRWFPFVFHVAAFAFAILHLLNFTALGGVTWWLLPLFVLPQWVTGLVLGWMRVRTGIGASIALHAMFNTGPVMLLLLLSWAASMVEDSLKAM</sequence>
<protein>
    <submittedName>
        <fullName evidence="3">CPBP family intramembrane metalloprotease</fullName>
    </submittedName>
</protein>
<dbReference type="Proteomes" id="UP000318405">
    <property type="component" value="Unassembled WGS sequence"/>
</dbReference>
<dbReference type="OrthoDB" id="8521072at2"/>
<keyword evidence="3" id="KW-0378">Hydrolase</keyword>
<feature type="transmembrane region" description="Helical" evidence="1">
    <location>
        <begin position="136"/>
        <end position="156"/>
    </location>
</feature>
<organism evidence="3 4">
    <name type="scientific">Verticiella sediminum</name>
    <dbReference type="NCBI Taxonomy" id="1247510"/>
    <lineage>
        <taxon>Bacteria</taxon>
        <taxon>Pseudomonadati</taxon>
        <taxon>Pseudomonadota</taxon>
        <taxon>Betaproteobacteria</taxon>
        <taxon>Burkholderiales</taxon>
        <taxon>Alcaligenaceae</taxon>
        <taxon>Verticiella</taxon>
    </lineage>
</organism>
<feature type="transmembrane region" description="Helical" evidence="1">
    <location>
        <begin position="87"/>
        <end position="106"/>
    </location>
</feature>
<name>A0A556B1E2_9BURK</name>
<keyword evidence="3" id="KW-0645">Protease</keyword>
<keyword evidence="1" id="KW-0812">Transmembrane</keyword>
<dbReference type="GO" id="GO:0006508">
    <property type="term" value="P:proteolysis"/>
    <property type="evidence" value="ECO:0007669"/>
    <property type="project" value="UniProtKB-KW"/>
</dbReference>
<dbReference type="GO" id="GO:0080120">
    <property type="term" value="P:CAAX-box protein maturation"/>
    <property type="evidence" value="ECO:0007669"/>
    <property type="project" value="UniProtKB-ARBA"/>
</dbReference>
<evidence type="ECO:0000259" key="2">
    <source>
        <dbReference type="Pfam" id="PF02517"/>
    </source>
</evidence>
<dbReference type="AlphaFoldDB" id="A0A556B1E2"/>
<dbReference type="GO" id="GO:0008237">
    <property type="term" value="F:metallopeptidase activity"/>
    <property type="evidence" value="ECO:0007669"/>
    <property type="project" value="UniProtKB-KW"/>
</dbReference>
<gene>
    <name evidence="3" type="ORF">FOZ76_01175</name>
</gene>
<dbReference type="EMBL" id="VLTJ01000002">
    <property type="protein sequence ID" value="TSH99011.1"/>
    <property type="molecule type" value="Genomic_DNA"/>
</dbReference>
<evidence type="ECO:0000313" key="3">
    <source>
        <dbReference type="EMBL" id="TSH99011.1"/>
    </source>
</evidence>
<dbReference type="InterPro" id="IPR003675">
    <property type="entry name" value="Rce1/LyrA-like_dom"/>
</dbReference>
<keyword evidence="3" id="KW-0482">Metalloprotease</keyword>
<evidence type="ECO:0000256" key="1">
    <source>
        <dbReference type="SAM" id="Phobius"/>
    </source>
</evidence>
<evidence type="ECO:0000313" key="4">
    <source>
        <dbReference type="Proteomes" id="UP000318405"/>
    </source>
</evidence>
<keyword evidence="1" id="KW-0472">Membrane</keyword>
<dbReference type="GO" id="GO:0004175">
    <property type="term" value="F:endopeptidase activity"/>
    <property type="evidence" value="ECO:0007669"/>
    <property type="project" value="UniProtKB-ARBA"/>
</dbReference>
<feature type="transmembrane region" description="Helical" evidence="1">
    <location>
        <begin position="224"/>
        <end position="244"/>
    </location>
</feature>
<feature type="transmembrane region" description="Helical" evidence="1">
    <location>
        <begin position="168"/>
        <end position="187"/>
    </location>
</feature>
<feature type="transmembrane region" description="Helical" evidence="1">
    <location>
        <begin position="113"/>
        <end position="130"/>
    </location>
</feature>
<keyword evidence="1" id="KW-1133">Transmembrane helix</keyword>
<proteinExistence type="predicted"/>
<feature type="transmembrane region" description="Helical" evidence="1">
    <location>
        <begin position="53"/>
        <end position="75"/>
    </location>
</feature>
<accession>A0A556B1E2</accession>
<dbReference type="RefSeq" id="WP_143946289.1">
    <property type="nucleotide sequence ID" value="NZ_BAABMB010000001.1"/>
</dbReference>
<dbReference type="Pfam" id="PF02517">
    <property type="entry name" value="Rce1-like"/>
    <property type="match status" value="1"/>
</dbReference>
<feature type="domain" description="CAAX prenyl protease 2/Lysostaphin resistance protein A-like" evidence="2">
    <location>
        <begin position="89"/>
        <end position="231"/>
    </location>
</feature>